<feature type="transmembrane region" description="Helical" evidence="10">
    <location>
        <begin position="6"/>
        <end position="22"/>
    </location>
</feature>
<evidence type="ECO:0000256" key="4">
    <source>
        <dbReference type="ARBA" id="ARBA00022679"/>
    </source>
</evidence>
<sequence>MFFASQAYLLFFLIVFSVYWALPSHRGRLAWLLAASIFFYAYFSEMLALLVFSTTLADYLFARAMDSTSKEVRRKWILRCSLLMNLSILAFFKYRNFFIEPICTALEGLGVKPNLPILHVGIPFGISFYTFEAISYAVDVYKRKIRAERDPLKFMLFILFFPHLVAGPIVRAKDFLTQARRPKRFNWIRMQIGVQYFLIGLFKKLAIADCMAIYSDPVFFPGRDVSALSTTAVWLGVLAFAIQIYCDFSGYTDMALGSAHLLGYKLTRNFMMPYLAPNITEFWHRWHISLSTWLRDYLFIPLGGSRGGRLLTYRNLLITMTLGGLWHGANWSFVIWGVVHGLLLIGHKIFKTWCEHRSRLNSLLASQLGTVTRVLMTFFCVMICWVFFQPSLERSIAILSKMFEIQPGDGLTMPNRRLWISIAVLLTGQIILLQGLWKRYSHRIPAPLMGVGYALLLSLSLLLNPDSGKNFIYFQF</sequence>
<comment type="subcellular location">
    <subcellularLocation>
        <location evidence="1">Cell membrane</location>
        <topology evidence="1">Multi-pass membrane protein</topology>
    </subcellularLocation>
</comment>
<evidence type="ECO:0000256" key="7">
    <source>
        <dbReference type="ARBA" id="ARBA00023136"/>
    </source>
</evidence>
<feature type="transmembrane region" description="Helical" evidence="10">
    <location>
        <begin position="418"/>
        <end position="437"/>
    </location>
</feature>
<dbReference type="GO" id="GO:0005886">
    <property type="term" value="C:plasma membrane"/>
    <property type="evidence" value="ECO:0007669"/>
    <property type="project" value="UniProtKB-SubCell"/>
</dbReference>
<keyword evidence="3 9" id="KW-1003">Cell membrane</keyword>
<dbReference type="InterPro" id="IPR004299">
    <property type="entry name" value="MBOAT_fam"/>
</dbReference>
<dbReference type="KEGG" id="tsph:KIH39_06750"/>
<dbReference type="AlphaFoldDB" id="A0A8E6BAW9"/>
<dbReference type="InterPro" id="IPR051085">
    <property type="entry name" value="MB_O-acyltransferase"/>
</dbReference>
<keyword evidence="6 10" id="KW-1133">Transmembrane helix</keyword>
<keyword evidence="7 9" id="KW-0472">Membrane</keyword>
<feature type="transmembrane region" description="Helical" evidence="10">
    <location>
        <begin position="333"/>
        <end position="350"/>
    </location>
</feature>
<keyword evidence="5 10" id="KW-0812">Transmembrane</keyword>
<feature type="transmembrane region" description="Helical" evidence="10">
    <location>
        <begin position="115"/>
        <end position="134"/>
    </location>
</feature>
<evidence type="ECO:0000256" key="5">
    <source>
        <dbReference type="ARBA" id="ARBA00022692"/>
    </source>
</evidence>
<dbReference type="PIRSF" id="PIRSF016636">
    <property type="entry name" value="AlgI_DltB"/>
    <property type="match status" value="1"/>
</dbReference>
<dbReference type="InterPro" id="IPR024194">
    <property type="entry name" value="Ac/AlaTfrase_AlgI/DltB"/>
</dbReference>
<evidence type="ECO:0000256" key="6">
    <source>
        <dbReference type="ARBA" id="ARBA00022989"/>
    </source>
</evidence>
<dbReference type="PANTHER" id="PTHR13285">
    <property type="entry name" value="ACYLTRANSFERASE"/>
    <property type="match status" value="1"/>
</dbReference>
<dbReference type="GO" id="GO:0016746">
    <property type="term" value="F:acyltransferase activity"/>
    <property type="evidence" value="ECO:0007669"/>
    <property type="project" value="UniProtKB-KW"/>
</dbReference>
<proteinExistence type="inferred from homology"/>
<evidence type="ECO:0000256" key="1">
    <source>
        <dbReference type="ARBA" id="ARBA00004651"/>
    </source>
</evidence>
<evidence type="ECO:0000256" key="2">
    <source>
        <dbReference type="ARBA" id="ARBA00010323"/>
    </source>
</evidence>
<accession>A0A8E6BAW9</accession>
<feature type="transmembrane region" description="Helical" evidence="10">
    <location>
        <begin position="226"/>
        <end position="246"/>
    </location>
</feature>
<feature type="transmembrane region" description="Helical" evidence="10">
    <location>
        <begin position="76"/>
        <end position="94"/>
    </location>
</feature>
<protein>
    <submittedName>
        <fullName evidence="11">MBOAT family protein</fullName>
    </submittedName>
</protein>
<dbReference type="EMBL" id="CP074694">
    <property type="protein sequence ID" value="QVL33605.1"/>
    <property type="molecule type" value="Genomic_DNA"/>
</dbReference>
<dbReference type="Pfam" id="PF03062">
    <property type="entry name" value="MBOAT"/>
    <property type="match status" value="1"/>
</dbReference>
<gene>
    <name evidence="11" type="ORF">KIH39_06750</name>
</gene>
<dbReference type="Proteomes" id="UP000676194">
    <property type="component" value="Chromosome"/>
</dbReference>
<evidence type="ECO:0000256" key="9">
    <source>
        <dbReference type="PIRNR" id="PIRNR016636"/>
    </source>
</evidence>
<organism evidence="11 12">
    <name type="scientific">Telmatocola sphagniphila</name>
    <dbReference type="NCBI Taxonomy" id="1123043"/>
    <lineage>
        <taxon>Bacteria</taxon>
        <taxon>Pseudomonadati</taxon>
        <taxon>Planctomycetota</taxon>
        <taxon>Planctomycetia</taxon>
        <taxon>Gemmatales</taxon>
        <taxon>Gemmataceae</taxon>
    </lineage>
</organism>
<dbReference type="RefSeq" id="WP_213498517.1">
    <property type="nucleotide sequence ID" value="NZ_CP074694.1"/>
</dbReference>
<dbReference type="InterPro" id="IPR028362">
    <property type="entry name" value="AlgI"/>
</dbReference>
<feature type="transmembrane region" description="Helical" evidence="10">
    <location>
        <begin position="193"/>
        <end position="214"/>
    </location>
</feature>
<reference evidence="11" key="1">
    <citation type="submission" date="2021-05" db="EMBL/GenBank/DDBJ databases">
        <title>Complete genome sequence of the cellulolytic planctomycete Telmatocola sphagniphila SP2T and characterization of the first cellulase from planctomycetes.</title>
        <authorList>
            <person name="Rakitin A.L."/>
            <person name="Beletsky A.V."/>
            <person name="Naumoff D.G."/>
            <person name="Kulichevskaya I.S."/>
            <person name="Mardanov A.V."/>
            <person name="Ravin N.V."/>
            <person name="Dedysh S.N."/>
        </authorList>
    </citation>
    <scope>NUCLEOTIDE SEQUENCE</scope>
    <source>
        <strain evidence="11">SP2T</strain>
    </source>
</reference>
<evidence type="ECO:0000313" key="11">
    <source>
        <dbReference type="EMBL" id="QVL33605.1"/>
    </source>
</evidence>
<feature type="transmembrane region" description="Helical" evidence="10">
    <location>
        <begin position="154"/>
        <end position="172"/>
    </location>
</feature>
<evidence type="ECO:0000256" key="8">
    <source>
        <dbReference type="ARBA" id="ARBA00023315"/>
    </source>
</evidence>
<keyword evidence="4 9" id="KW-0808">Transferase</keyword>
<evidence type="ECO:0000256" key="10">
    <source>
        <dbReference type="SAM" id="Phobius"/>
    </source>
</evidence>
<keyword evidence="8 9" id="KW-0012">Acyltransferase</keyword>
<keyword evidence="12" id="KW-1185">Reference proteome</keyword>
<feature type="transmembrane region" description="Helical" evidence="10">
    <location>
        <begin position="444"/>
        <end position="463"/>
    </location>
</feature>
<dbReference type="PIRSF" id="PIRSF500217">
    <property type="entry name" value="AlgI"/>
    <property type="match status" value="1"/>
</dbReference>
<feature type="transmembrane region" description="Helical" evidence="10">
    <location>
        <begin position="371"/>
        <end position="388"/>
    </location>
</feature>
<comment type="similarity">
    <text evidence="2 9">Belongs to the membrane-bound acyltransferase family.</text>
</comment>
<evidence type="ECO:0000313" key="12">
    <source>
        <dbReference type="Proteomes" id="UP000676194"/>
    </source>
</evidence>
<dbReference type="PANTHER" id="PTHR13285:SF23">
    <property type="entry name" value="TEICHOIC ACID D-ALANYLTRANSFERASE"/>
    <property type="match status" value="1"/>
</dbReference>
<dbReference type="GO" id="GO:0042121">
    <property type="term" value="P:alginic acid biosynthetic process"/>
    <property type="evidence" value="ECO:0007669"/>
    <property type="project" value="InterPro"/>
</dbReference>
<name>A0A8E6BAW9_9BACT</name>
<evidence type="ECO:0000256" key="3">
    <source>
        <dbReference type="ARBA" id="ARBA00022475"/>
    </source>
</evidence>
<feature type="transmembrane region" description="Helical" evidence="10">
    <location>
        <begin position="29"/>
        <end position="56"/>
    </location>
</feature>